<evidence type="ECO:0000256" key="1">
    <source>
        <dbReference type="SAM" id="Phobius"/>
    </source>
</evidence>
<dbReference type="Proteomes" id="UP000886845">
    <property type="component" value="Unassembled WGS sequence"/>
</dbReference>
<feature type="transmembrane region" description="Helical" evidence="1">
    <location>
        <begin position="12"/>
        <end position="32"/>
    </location>
</feature>
<comment type="caution">
    <text evidence="2">The sequence shown here is derived from an EMBL/GenBank/DDBJ whole genome shotgun (WGS) entry which is preliminary data.</text>
</comment>
<proteinExistence type="predicted"/>
<keyword evidence="1" id="KW-0472">Membrane</keyword>
<accession>A0A9D1NP82</accession>
<name>A0A9D1NP82_9BACT</name>
<evidence type="ECO:0000313" key="2">
    <source>
        <dbReference type="EMBL" id="HIV09575.1"/>
    </source>
</evidence>
<keyword evidence="1" id="KW-1133">Transmembrane helix</keyword>
<keyword evidence="1" id="KW-0812">Transmembrane</keyword>
<protein>
    <submittedName>
        <fullName evidence="2">Uncharacterized protein</fullName>
    </submittedName>
</protein>
<reference evidence="2" key="2">
    <citation type="journal article" date="2021" name="PeerJ">
        <title>Extensive microbial diversity within the chicken gut microbiome revealed by metagenomics and culture.</title>
        <authorList>
            <person name="Gilroy R."/>
            <person name="Ravi A."/>
            <person name="Getino M."/>
            <person name="Pursley I."/>
            <person name="Horton D.L."/>
            <person name="Alikhan N.F."/>
            <person name="Baker D."/>
            <person name="Gharbi K."/>
            <person name="Hall N."/>
            <person name="Watson M."/>
            <person name="Adriaenssens E.M."/>
            <person name="Foster-Nyarko E."/>
            <person name="Jarju S."/>
            <person name="Secka A."/>
            <person name="Antonio M."/>
            <person name="Oren A."/>
            <person name="Chaudhuri R.R."/>
            <person name="La Ragione R."/>
            <person name="Hildebrand F."/>
            <person name="Pallen M.J."/>
        </authorList>
    </citation>
    <scope>NUCLEOTIDE SEQUENCE</scope>
    <source>
        <strain evidence="2">35461</strain>
    </source>
</reference>
<feature type="transmembrane region" description="Helical" evidence="1">
    <location>
        <begin position="127"/>
        <end position="146"/>
    </location>
</feature>
<dbReference type="AlphaFoldDB" id="A0A9D1NP82"/>
<evidence type="ECO:0000313" key="3">
    <source>
        <dbReference type="Proteomes" id="UP000886845"/>
    </source>
</evidence>
<dbReference type="EMBL" id="DVOR01000180">
    <property type="protein sequence ID" value="HIV09575.1"/>
    <property type="molecule type" value="Genomic_DNA"/>
</dbReference>
<organism evidence="2 3">
    <name type="scientific">Candidatus Spyradenecus faecavium</name>
    <dbReference type="NCBI Taxonomy" id="2840947"/>
    <lineage>
        <taxon>Bacteria</taxon>
        <taxon>Pseudomonadati</taxon>
        <taxon>Lentisphaerota</taxon>
        <taxon>Lentisphaeria</taxon>
        <taxon>Lentisphaerales</taxon>
        <taxon>Lentisphaeraceae</taxon>
        <taxon>Lentisphaeraceae incertae sedis</taxon>
        <taxon>Candidatus Spyradenecus</taxon>
    </lineage>
</organism>
<gene>
    <name evidence="2" type="ORF">IAC79_05645</name>
</gene>
<reference evidence="2" key="1">
    <citation type="submission" date="2020-10" db="EMBL/GenBank/DDBJ databases">
        <authorList>
            <person name="Gilroy R."/>
        </authorList>
    </citation>
    <scope>NUCLEOTIDE SEQUENCE</scope>
    <source>
        <strain evidence="2">35461</strain>
    </source>
</reference>
<sequence>MPTLTTSLNRDYALRFLGVAVLLAAFAAWFLYDGLVGYPAENDRVRPVAERLAQEDRTAAEWMNVEKTGVAPLVEAFRQAGVKPPAKLTDTFSSWISVGDPDKDSVEAARAVLLTPPHNADSIRTQFISAAISLLAALALALLVLLRWRTVFVLDDEALTITRFGQATRHPLAGLKAVDDSQWEKRGILRLTFADGAVTLDAWHHANVRALAARFLPKAPEAR</sequence>